<accession>A0AB34VFW2</accession>
<dbReference type="CDD" id="cd07938">
    <property type="entry name" value="DRE_TIM_HMGL"/>
    <property type="match status" value="1"/>
</dbReference>
<dbReference type="EMBL" id="LDSI01000018">
    <property type="protein sequence ID" value="KTS96686.1"/>
    <property type="molecule type" value="Genomic_DNA"/>
</dbReference>
<dbReference type="AlphaFoldDB" id="A0AB34VFW2"/>
<comment type="similarity">
    <text evidence="1">Belongs to the HMG-CoA lyase family.</text>
</comment>
<gene>
    <name evidence="5" type="ORF">RSA13_13760</name>
</gene>
<dbReference type="Gene3D" id="3.20.20.70">
    <property type="entry name" value="Aldolase class I"/>
    <property type="match status" value="1"/>
</dbReference>
<dbReference type="PANTHER" id="PTHR42738">
    <property type="entry name" value="HYDROXYMETHYLGLUTARYL-COA LYASE"/>
    <property type="match status" value="1"/>
</dbReference>
<feature type="domain" description="Pyruvate carboxyltransferase" evidence="4">
    <location>
        <begin position="12"/>
        <end position="279"/>
    </location>
</feature>
<dbReference type="RefSeq" id="WP_058708834.1">
    <property type="nucleotide sequence ID" value="NZ_LDSI01000018.1"/>
</dbReference>
<evidence type="ECO:0000256" key="1">
    <source>
        <dbReference type="ARBA" id="ARBA00009405"/>
    </source>
</evidence>
<organism evidence="5 6">
    <name type="scientific">Pantoea stewartii</name>
    <dbReference type="NCBI Taxonomy" id="66269"/>
    <lineage>
        <taxon>Bacteria</taxon>
        <taxon>Pseudomonadati</taxon>
        <taxon>Pseudomonadota</taxon>
        <taxon>Gammaproteobacteria</taxon>
        <taxon>Enterobacterales</taxon>
        <taxon>Erwiniaceae</taxon>
        <taxon>Pantoea</taxon>
    </lineage>
</organism>
<evidence type="ECO:0000259" key="4">
    <source>
        <dbReference type="PROSITE" id="PS50991"/>
    </source>
</evidence>
<sequence>MFNSEDNIHIRLLINEVCPRDGLQNESVYVNTQDKISLINKLSRCGFAKIEVTSFTSPKAIPALRDAEEVMKSIDRSPTTRYTALVPNLRGAERALSCMLDEANLVMSVSESHNVANLRMTRSESVRQLRQTINLFQNKNIPLNISLSTVFGCPFEGDVSPHEVIRLIKAFSDYSISGITLCDTTGMAYPSQVYKLCKTVLERFPELMLTLHFHDTRGLALANTLAALEAGVVSFDSAAGGLGGCPFAPGASGNASTEDTVHMLELMGYQTGVDLDSLISVAESLPQLIARPVNSSIVQAGKRTRRYHTPE</sequence>
<evidence type="ECO:0000313" key="6">
    <source>
        <dbReference type="Proteomes" id="UP000072520"/>
    </source>
</evidence>
<protein>
    <submittedName>
        <fullName evidence="5">Hydroxymethylglutaryl-CoA lyase</fullName>
    </submittedName>
</protein>
<dbReference type="GO" id="GO:0004419">
    <property type="term" value="F:hydroxymethylglutaryl-CoA lyase activity"/>
    <property type="evidence" value="ECO:0007669"/>
    <property type="project" value="TreeGrafter"/>
</dbReference>
<dbReference type="Proteomes" id="UP000072520">
    <property type="component" value="Unassembled WGS sequence"/>
</dbReference>
<dbReference type="InterPro" id="IPR043594">
    <property type="entry name" value="HMGL"/>
</dbReference>
<evidence type="ECO:0000313" key="5">
    <source>
        <dbReference type="EMBL" id="KTS96686.1"/>
    </source>
</evidence>
<comment type="caution">
    <text evidence="5">The sequence shown here is derived from an EMBL/GenBank/DDBJ whole genome shotgun (WGS) entry which is preliminary data.</text>
</comment>
<dbReference type="InterPro" id="IPR013785">
    <property type="entry name" value="Aldolase_TIM"/>
</dbReference>
<dbReference type="GO" id="GO:0006552">
    <property type="term" value="P:L-leucine catabolic process"/>
    <property type="evidence" value="ECO:0007669"/>
    <property type="project" value="TreeGrafter"/>
</dbReference>
<name>A0AB34VFW2_9GAMM</name>
<reference evidence="5 6" key="1">
    <citation type="journal article" date="2016" name="Front. Microbiol.">
        <title>Genomic Resource of Rice Seed Associated Bacteria.</title>
        <authorList>
            <person name="Midha S."/>
            <person name="Bansal K."/>
            <person name="Sharma S."/>
            <person name="Kumar N."/>
            <person name="Patil P.P."/>
            <person name="Chaudhry V."/>
            <person name="Patil P.B."/>
        </authorList>
    </citation>
    <scope>NUCLEOTIDE SEQUENCE [LARGE SCALE GENOMIC DNA]</scope>
    <source>
        <strain evidence="5 6">RSA13</strain>
    </source>
</reference>
<keyword evidence="2" id="KW-0479">Metal-binding</keyword>
<dbReference type="FunFam" id="3.20.20.70:FF:000071">
    <property type="entry name" value="Hydroxymethylglutaryl-CoA lyase"/>
    <property type="match status" value="1"/>
</dbReference>
<dbReference type="SUPFAM" id="SSF51569">
    <property type="entry name" value="Aldolase"/>
    <property type="match status" value="1"/>
</dbReference>
<evidence type="ECO:0000256" key="2">
    <source>
        <dbReference type="ARBA" id="ARBA00022723"/>
    </source>
</evidence>
<dbReference type="PROSITE" id="PS50991">
    <property type="entry name" value="PYR_CT"/>
    <property type="match status" value="1"/>
</dbReference>
<dbReference type="InterPro" id="IPR000891">
    <property type="entry name" value="PYR_CT"/>
</dbReference>
<proteinExistence type="inferred from homology"/>
<dbReference type="PANTHER" id="PTHR42738:SF7">
    <property type="entry name" value="HYDROXYMETHYLGLUTARYL-COA LYASE"/>
    <property type="match status" value="1"/>
</dbReference>
<dbReference type="NCBIfam" id="NF004283">
    <property type="entry name" value="PRK05692.1"/>
    <property type="match status" value="1"/>
</dbReference>
<dbReference type="GO" id="GO:0046872">
    <property type="term" value="F:metal ion binding"/>
    <property type="evidence" value="ECO:0007669"/>
    <property type="project" value="UniProtKB-KW"/>
</dbReference>
<dbReference type="GO" id="GO:0046951">
    <property type="term" value="P:ketone body biosynthetic process"/>
    <property type="evidence" value="ECO:0007669"/>
    <property type="project" value="TreeGrafter"/>
</dbReference>
<evidence type="ECO:0000256" key="3">
    <source>
        <dbReference type="ARBA" id="ARBA00023239"/>
    </source>
</evidence>
<keyword evidence="3 5" id="KW-0456">Lyase</keyword>
<dbReference type="Pfam" id="PF00682">
    <property type="entry name" value="HMGL-like"/>
    <property type="match status" value="1"/>
</dbReference>